<dbReference type="VEuPathDB" id="FungiDB:FOXG_17858"/>
<reference evidence="1" key="2">
    <citation type="journal article" date="2010" name="Nature">
        <title>Comparative genomics reveals mobile pathogenicity chromosomes in Fusarium.</title>
        <authorList>
            <person name="Ma L.J."/>
            <person name="van der Does H.C."/>
            <person name="Borkovich K.A."/>
            <person name="Coleman J.J."/>
            <person name="Daboussi M.J."/>
            <person name="Di Pietro A."/>
            <person name="Dufresne M."/>
            <person name="Freitag M."/>
            <person name="Grabherr M."/>
            <person name="Henrissat B."/>
            <person name="Houterman P.M."/>
            <person name="Kang S."/>
            <person name="Shim W.B."/>
            <person name="Woloshuk C."/>
            <person name="Xie X."/>
            <person name="Xu J.R."/>
            <person name="Antoniw J."/>
            <person name="Baker S.E."/>
            <person name="Bluhm B.H."/>
            <person name="Breakspear A."/>
            <person name="Brown D.W."/>
            <person name="Butchko R.A."/>
            <person name="Chapman S."/>
            <person name="Coulson R."/>
            <person name="Coutinho P.M."/>
            <person name="Danchin E.G."/>
            <person name="Diener A."/>
            <person name="Gale L.R."/>
            <person name="Gardiner D.M."/>
            <person name="Goff S."/>
            <person name="Hammond-Kosack K.E."/>
            <person name="Hilburn K."/>
            <person name="Hua-Van A."/>
            <person name="Jonkers W."/>
            <person name="Kazan K."/>
            <person name="Kodira C.D."/>
            <person name="Koehrsen M."/>
            <person name="Kumar L."/>
            <person name="Lee Y.H."/>
            <person name="Li L."/>
            <person name="Manners J.M."/>
            <person name="Miranda-Saavedra D."/>
            <person name="Mukherjee M."/>
            <person name="Park G."/>
            <person name="Park J."/>
            <person name="Park S.Y."/>
            <person name="Proctor R.H."/>
            <person name="Regev A."/>
            <person name="Ruiz-Roldan M.C."/>
            <person name="Sain D."/>
            <person name="Sakthikumar S."/>
            <person name="Sykes S."/>
            <person name="Schwartz D.C."/>
            <person name="Turgeon B.G."/>
            <person name="Wapinski I."/>
            <person name="Yoder O."/>
            <person name="Young S."/>
            <person name="Zeng Q."/>
            <person name="Zhou S."/>
            <person name="Galagan J."/>
            <person name="Cuomo C.A."/>
            <person name="Kistler H.C."/>
            <person name="Rep M."/>
        </authorList>
    </citation>
    <scope>NUCLEOTIDE SEQUENCE [LARGE SCALE GENOMIC DNA]</scope>
    <source>
        <strain evidence="1">4287</strain>
    </source>
</reference>
<dbReference type="AlphaFoldDB" id="A0A0J9U4T8"/>
<dbReference type="EMBL" id="DS231696">
    <property type="protein sequence ID" value="KNA94138.1"/>
    <property type="molecule type" value="Genomic_DNA"/>
</dbReference>
<proteinExistence type="predicted"/>
<dbReference type="RefSeq" id="XP_018232184.1">
    <property type="nucleotide sequence ID" value="XM_018397861.1"/>
</dbReference>
<gene>
    <name evidence="1" type="ORF">FOXG_17858</name>
</gene>
<protein>
    <submittedName>
        <fullName evidence="1">Uncharacterized protein</fullName>
    </submittedName>
</protein>
<evidence type="ECO:0000313" key="2">
    <source>
        <dbReference type="Proteomes" id="UP000009097"/>
    </source>
</evidence>
<reference evidence="1" key="1">
    <citation type="submission" date="2007-04" db="EMBL/GenBank/DDBJ databases">
        <authorList>
            <consortium name="The Broad Institute Genome Sequencing Platform"/>
            <person name="Birren B."/>
            <person name="Lander E."/>
            <person name="Galagan J."/>
            <person name="Nusbaum C."/>
            <person name="Devon K."/>
            <person name="Ma L.-J."/>
            <person name="Jaffe D."/>
            <person name="Butler J."/>
            <person name="Alvarez P."/>
            <person name="Gnerre S."/>
            <person name="Grabherr M."/>
            <person name="Kleber M."/>
            <person name="Mauceli E."/>
            <person name="Brockman W."/>
            <person name="MacCallum I.A."/>
            <person name="Young S."/>
            <person name="LaButti K."/>
            <person name="DeCaprio D."/>
            <person name="Crawford M."/>
            <person name="Koehrsen M."/>
            <person name="Engels R."/>
            <person name="Montgomery P."/>
            <person name="Pearson M."/>
            <person name="Howarth C."/>
            <person name="Larson L."/>
            <person name="White J."/>
            <person name="O'Leary S."/>
            <person name="Kodira C."/>
            <person name="Zeng Q."/>
            <person name="Yandava C."/>
            <person name="Alvarado L."/>
            <person name="Kistler C."/>
            <person name="Shim W.-B."/>
            <person name="Kang S."/>
            <person name="Woloshuk C."/>
        </authorList>
    </citation>
    <scope>NUCLEOTIDE SEQUENCE</scope>
    <source>
        <strain evidence="1">4287</strain>
    </source>
</reference>
<accession>A0A0J9U4T8</accession>
<organism evidence="1 2">
    <name type="scientific">Fusarium oxysporum f. sp. lycopersici (strain 4287 / CBS 123668 / FGSC 9935 / NRRL 34936)</name>
    <name type="common">Fusarium vascular wilt of tomato</name>
    <dbReference type="NCBI Taxonomy" id="426428"/>
    <lineage>
        <taxon>Eukaryota</taxon>
        <taxon>Fungi</taxon>
        <taxon>Dikarya</taxon>
        <taxon>Ascomycota</taxon>
        <taxon>Pezizomycotina</taxon>
        <taxon>Sordariomycetes</taxon>
        <taxon>Hypocreomycetidae</taxon>
        <taxon>Hypocreales</taxon>
        <taxon>Nectriaceae</taxon>
        <taxon>Fusarium</taxon>
        <taxon>Fusarium oxysporum species complex</taxon>
    </lineage>
</organism>
<sequence>MTSHMRMHVSPHLQHSVIYKKPDFAIVMGRG</sequence>
<evidence type="ECO:0000313" key="1">
    <source>
        <dbReference type="EMBL" id="KNA94138.1"/>
    </source>
</evidence>
<dbReference type="KEGG" id="fox:FOXG_17858"/>
<dbReference type="GeneID" id="28958564"/>
<dbReference type="Proteomes" id="UP000009097">
    <property type="component" value="Unassembled WGS sequence"/>
</dbReference>
<name>A0A0J9U4T8_FUSO4</name>